<dbReference type="OrthoDB" id="37659at2759"/>
<sequence length="78" mass="9200">LHVVLYRPRYGNYQHCGLYLEDEREPLIFEVTGEHPKFERNIMKARPENSRSFLQKVYIGLSDYADVKNMKQAAETVP</sequence>
<dbReference type="RefSeq" id="XP_040638234.1">
    <property type="nucleotide sequence ID" value="XM_040783374.1"/>
</dbReference>
<feature type="non-terminal residue" evidence="1">
    <location>
        <position position="78"/>
    </location>
</feature>
<evidence type="ECO:0000313" key="2">
    <source>
        <dbReference type="Proteomes" id="UP000019804"/>
    </source>
</evidence>
<organism evidence="1 2">
    <name type="scientific">Aspergillus ruber (strain CBS 135680)</name>
    <dbReference type="NCBI Taxonomy" id="1388766"/>
    <lineage>
        <taxon>Eukaryota</taxon>
        <taxon>Fungi</taxon>
        <taxon>Dikarya</taxon>
        <taxon>Ascomycota</taxon>
        <taxon>Pezizomycotina</taxon>
        <taxon>Eurotiomycetes</taxon>
        <taxon>Eurotiomycetidae</taxon>
        <taxon>Eurotiales</taxon>
        <taxon>Aspergillaceae</taxon>
        <taxon>Aspergillus</taxon>
        <taxon>Aspergillus subgen. Aspergillus</taxon>
    </lineage>
</organism>
<protein>
    <submittedName>
        <fullName evidence="1">Uncharacterized protein</fullName>
    </submittedName>
</protein>
<feature type="non-terminal residue" evidence="1">
    <location>
        <position position="1"/>
    </location>
</feature>
<dbReference type="Proteomes" id="UP000019804">
    <property type="component" value="Unassembled WGS sequence"/>
</dbReference>
<accession>A0A017SCR6</accession>
<name>A0A017SCR6_ASPRC</name>
<gene>
    <name evidence="1" type="ORF">EURHEDRAFT_424371</name>
</gene>
<dbReference type="GeneID" id="63698498"/>
<reference evidence="2" key="1">
    <citation type="journal article" date="2014" name="Nat. Commun.">
        <title>Genomic adaptations of the halophilic Dead Sea filamentous fungus Eurotium rubrum.</title>
        <authorList>
            <person name="Kis-Papo T."/>
            <person name="Weig A.R."/>
            <person name="Riley R."/>
            <person name="Persoh D."/>
            <person name="Salamov A."/>
            <person name="Sun H."/>
            <person name="Lipzen A."/>
            <person name="Wasser S.P."/>
            <person name="Rambold G."/>
            <person name="Grigoriev I.V."/>
            <person name="Nevo E."/>
        </authorList>
    </citation>
    <scope>NUCLEOTIDE SEQUENCE [LARGE SCALE GENOMIC DNA]</scope>
    <source>
        <strain evidence="2">CBS 135680</strain>
    </source>
</reference>
<dbReference type="AlphaFoldDB" id="A0A017SCR6"/>
<dbReference type="EMBL" id="KK088425">
    <property type="protein sequence ID" value="EYE94546.1"/>
    <property type="molecule type" value="Genomic_DNA"/>
</dbReference>
<keyword evidence="2" id="KW-1185">Reference proteome</keyword>
<dbReference type="HOGENOM" id="CLU_2628449_0_0_1"/>
<evidence type="ECO:0000313" key="1">
    <source>
        <dbReference type="EMBL" id="EYE94546.1"/>
    </source>
</evidence>
<proteinExistence type="predicted"/>